<dbReference type="Proteomes" id="UP001054837">
    <property type="component" value="Unassembled WGS sequence"/>
</dbReference>
<sequence length="81" mass="8956">MDFLLDELKAKLSVDPSFFPPLRRHAILPRVKSYMAILQKTTIRGPTPDDNNSRGGLLSTPPDDFGMEGGFLSPPLCLARD</sequence>
<name>A0AAV4WX47_9ARAC</name>
<accession>A0AAV4WX47</accession>
<dbReference type="AlphaFoldDB" id="A0AAV4WX47"/>
<comment type="caution">
    <text evidence="2">The sequence shown here is derived from an EMBL/GenBank/DDBJ whole genome shotgun (WGS) entry which is preliminary data.</text>
</comment>
<proteinExistence type="predicted"/>
<organism evidence="2 3">
    <name type="scientific">Caerostris darwini</name>
    <dbReference type="NCBI Taxonomy" id="1538125"/>
    <lineage>
        <taxon>Eukaryota</taxon>
        <taxon>Metazoa</taxon>
        <taxon>Ecdysozoa</taxon>
        <taxon>Arthropoda</taxon>
        <taxon>Chelicerata</taxon>
        <taxon>Arachnida</taxon>
        <taxon>Araneae</taxon>
        <taxon>Araneomorphae</taxon>
        <taxon>Entelegynae</taxon>
        <taxon>Araneoidea</taxon>
        <taxon>Araneidae</taxon>
        <taxon>Caerostris</taxon>
    </lineage>
</organism>
<evidence type="ECO:0000256" key="1">
    <source>
        <dbReference type="SAM" id="MobiDB-lite"/>
    </source>
</evidence>
<keyword evidence="3" id="KW-1185">Reference proteome</keyword>
<reference evidence="2 3" key="1">
    <citation type="submission" date="2021-06" db="EMBL/GenBank/DDBJ databases">
        <title>Caerostris darwini draft genome.</title>
        <authorList>
            <person name="Kono N."/>
            <person name="Arakawa K."/>
        </authorList>
    </citation>
    <scope>NUCLEOTIDE SEQUENCE [LARGE SCALE GENOMIC DNA]</scope>
</reference>
<feature type="region of interest" description="Disordered" evidence="1">
    <location>
        <begin position="42"/>
        <end position="81"/>
    </location>
</feature>
<feature type="compositionally biased region" description="Polar residues" evidence="1">
    <location>
        <begin position="42"/>
        <end position="54"/>
    </location>
</feature>
<gene>
    <name evidence="2" type="ORF">CDAR_281301</name>
</gene>
<protein>
    <submittedName>
        <fullName evidence="2">Uncharacterized protein</fullName>
    </submittedName>
</protein>
<evidence type="ECO:0000313" key="2">
    <source>
        <dbReference type="EMBL" id="GIY86829.1"/>
    </source>
</evidence>
<dbReference type="EMBL" id="BPLQ01015252">
    <property type="protein sequence ID" value="GIY86829.1"/>
    <property type="molecule type" value="Genomic_DNA"/>
</dbReference>
<evidence type="ECO:0000313" key="3">
    <source>
        <dbReference type="Proteomes" id="UP001054837"/>
    </source>
</evidence>